<dbReference type="Gene3D" id="3.40.30.10">
    <property type="entry name" value="Glutaredoxin"/>
    <property type="match status" value="1"/>
</dbReference>
<accession>A0A1V9XUE1</accession>
<dbReference type="InParanoid" id="A0A1V9XUE1"/>
<proteinExistence type="predicted"/>
<dbReference type="GO" id="GO:0016740">
    <property type="term" value="F:transferase activity"/>
    <property type="evidence" value="ECO:0007669"/>
    <property type="project" value="UniProtKB-KW"/>
</dbReference>
<keyword evidence="1" id="KW-0808">Transferase</keyword>
<gene>
    <name evidence="1" type="ORF">BIW11_02960</name>
</gene>
<organism evidence="1 2">
    <name type="scientific">Tropilaelaps mercedesae</name>
    <dbReference type="NCBI Taxonomy" id="418985"/>
    <lineage>
        <taxon>Eukaryota</taxon>
        <taxon>Metazoa</taxon>
        <taxon>Ecdysozoa</taxon>
        <taxon>Arthropoda</taxon>
        <taxon>Chelicerata</taxon>
        <taxon>Arachnida</taxon>
        <taxon>Acari</taxon>
        <taxon>Parasitiformes</taxon>
        <taxon>Mesostigmata</taxon>
        <taxon>Gamasina</taxon>
        <taxon>Dermanyssoidea</taxon>
        <taxon>Laelapidae</taxon>
        <taxon>Tropilaelaps</taxon>
    </lineage>
</organism>
<dbReference type="EMBL" id="MNPL01003936">
    <property type="protein sequence ID" value="OQR77099.1"/>
    <property type="molecule type" value="Genomic_DNA"/>
</dbReference>
<dbReference type="OrthoDB" id="414243at2759"/>
<protein>
    <submittedName>
        <fullName evidence="1">Glutathione S-transferase Mu 1-like</fullName>
    </submittedName>
</protein>
<evidence type="ECO:0000313" key="2">
    <source>
        <dbReference type="Proteomes" id="UP000192247"/>
    </source>
</evidence>
<dbReference type="Proteomes" id="UP000192247">
    <property type="component" value="Unassembled WGS sequence"/>
</dbReference>
<dbReference type="AlphaFoldDB" id="A0A1V9XUE1"/>
<name>A0A1V9XUE1_9ACAR</name>
<keyword evidence="2" id="KW-1185">Reference proteome</keyword>
<evidence type="ECO:0000313" key="1">
    <source>
        <dbReference type="EMBL" id="OQR77099.1"/>
    </source>
</evidence>
<comment type="caution">
    <text evidence="1">The sequence shown here is derived from an EMBL/GenBank/DDBJ whole genome shotgun (WGS) entry which is preliminary data.</text>
</comment>
<sequence length="80" mass="8945">MIVKNIALIAVLTADSDTGHLTTPRIRIRSSPLKLPVTTQQLMEIRGLAQSIRFLLTYGGVDLEDKRYLTCPALDYDKSQ</sequence>
<reference evidence="1 2" key="1">
    <citation type="journal article" date="2017" name="Gigascience">
        <title>Draft genome of the honey bee ectoparasitic mite, Tropilaelaps mercedesae, is shaped by the parasitic life history.</title>
        <authorList>
            <person name="Dong X."/>
            <person name="Armstrong S.D."/>
            <person name="Xia D."/>
            <person name="Makepeace B.L."/>
            <person name="Darby A.C."/>
            <person name="Kadowaki T."/>
        </authorList>
    </citation>
    <scope>NUCLEOTIDE SEQUENCE [LARGE SCALE GENOMIC DNA]</scope>
    <source>
        <strain evidence="1">Wuxi-XJTLU</strain>
    </source>
</reference>